<evidence type="ECO:0000256" key="8">
    <source>
        <dbReference type="ARBA" id="ARBA00023136"/>
    </source>
</evidence>
<dbReference type="CDD" id="cd16917">
    <property type="entry name" value="HATPase_UhpB-NarQ-NarX-like"/>
    <property type="match status" value="1"/>
</dbReference>
<proteinExistence type="predicted"/>
<evidence type="ECO:0000313" key="12">
    <source>
        <dbReference type="EMBL" id="SFL27086.1"/>
    </source>
</evidence>
<protein>
    <submittedName>
        <fullName evidence="12">Signal transduction histidine kinase</fullName>
    </submittedName>
</protein>
<feature type="domain" description="Histidine kinase/HSP90-like ATPase" evidence="11">
    <location>
        <begin position="352"/>
        <end position="452"/>
    </location>
</feature>
<dbReference type="Gene3D" id="1.20.5.1930">
    <property type="match status" value="1"/>
</dbReference>
<comment type="subcellular location">
    <subcellularLocation>
        <location evidence="1">Cell membrane</location>
        <topology evidence="1">Multi-pass membrane protein</topology>
    </subcellularLocation>
</comment>
<dbReference type="GO" id="GO:0000155">
    <property type="term" value="F:phosphorelay sensor kinase activity"/>
    <property type="evidence" value="ECO:0007669"/>
    <property type="project" value="InterPro"/>
</dbReference>
<dbReference type="FunCoup" id="A0A1I4GDA0">
    <property type="interactions" value="1"/>
</dbReference>
<reference evidence="12 13" key="1">
    <citation type="submission" date="2016-10" db="EMBL/GenBank/DDBJ databases">
        <authorList>
            <person name="de Groot N.N."/>
        </authorList>
    </citation>
    <scope>NUCLEOTIDE SEQUENCE [LARGE SCALE GENOMIC DNA]</scope>
    <source>
        <strain evidence="12 13">DSM 45317</strain>
    </source>
</reference>
<dbReference type="PANTHER" id="PTHR24421:SF37">
    <property type="entry name" value="SENSOR HISTIDINE KINASE NARS"/>
    <property type="match status" value="1"/>
</dbReference>
<dbReference type="Gene3D" id="3.30.565.10">
    <property type="entry name" value="Histidine kinase-like ATPase, C-terminal domain"/>
    <property type="match status" value="1"/>
</dbReference>
<feature type="region of interest" description="Disordered" evidence="10">
    <location>
        <begin position="1"/>
        <end position="25"/>
    </location>
</feature>
<dbReference type="AlphaFoldDB" id="A0A1I4GDA0"/>
<evidence type="ECO:0000256" key="2">
    <source>
        <dbReference type="ARBA" id="ARBA00022475"/>
    </source>
</evidence>
<evidence type="ECO:0000256" key="10">
    <source>
        <dbReference type="SAM" id="MobiDB-lite"/>
    </source>
</evidence>
<dbReference type="InterPro" id="IPR003594">
    <property type="entry name" value="HATPase_dom"/>
</dbReference>
<evidence type="ECO:0000256" key="7">
    <source>
        <dbReference type="ARBA" id="ARBA00023012"/>
    </source>
</evidence>
<dbReference type="Proteomes" id="UP000199152">
    <property type="component" value="Unassembled WGS sequence"/>
</dbReference>
<dbReference type="RefSeq" id="WP_091325899.1">
    <property type="nucleotide sequence ID" value="NZ_FOSW01000008.1"/>
</dbReference>
<dbReference type="STRING" id="504800.SAMN04488085_108236"/>
<name>A0A1I4GDA0_9ACTN</name>
<feature type="coiled-coil region" evidence="9">
    <location>
        <begin position="224"/>
        <end position="251"/>
    </location>
</feature>
<keyword evidence="4" id="KW-0812">Transmembrane</keyword>
<evidence type="ECO:0000256" key="5">
    <source>
        <dbReference type="ARBA" id="ARBA00022777"/>
    </source>
</evidence>
<keyword evidence="3" id="KW-0808">Transferase</keyword>
<feature type="compositionally biased region" description="Low complexity" evidence="10">
    <location>
        <begin position="8"/>
        <end position="17"/>
    </location>
</feature>
<dbReference type="InterPro" id="IPR050482">
    <property type="entry name" value="Sensor_HK_TwoCompSys"/>
</dbReference>
<dbReference type="PANTHER" id="PTHR24421">
    <property type="entry name" value="NITRATE/NITRITE SENSOR PROTEIN NARX-RELATED"/>
    <property type="match status" value="1"/>
</dbReference>
<accession>A0A1I4GDA0</accession>
<evidence type="ECO:0000259" key="11">
    <source>
        <dbReference type="SMART" id="SM00387"/>
    </source>
</evidence>
<dbReference type="InParanoid" id="A0A1I4GDA0"/>
<dbReference type="InterPro" id="IPR036890">
    <property type="entry name" value="HATPase_C_sf"/>
</dbReference>
<dbReference type="SUPFAM" id="SSF55874">
    <property type="entry name" value="ATPase domain of HSP90 chaperone/DNA topoisomerase II/histidine kinase"/>
    <property type="match status" value="1"/>
</dbReference>
<dbReference type="GO" id="GO:0005886">
    <property type="term" value="C:plasma membrane"/>
    <property type="evidence" value="ECO:0007669"/>
    <property type="project" value="UniProtKB-SubCell"/>
</dbReference>
<dbReference type="Pfam" id="PF02518">
    <property type="entry name" value="HATPase_c"/>
    <property type="match status" value="1"/>
</dbReference>
<keyword evidence="9" id="KW-0175">Coiled coil</keyword>
<keyword evidence="5 12" id="KW-0418">Kinase</keyword>
<dbReference type="Pfam" id="PF07730">
    <property type="entry name" value="HisKA_3"/>
    <property type="match status" value="1"/>
</dbReference>
<gene>
    <name evidence="12" type="ORF">SAMN04488085_108236</name>
</gene>
<evidence type="ECO:0000256" key="9">
    <source>
        <dbReference type="SAM" id="Coils"/>
    </source>
</evidence>
<dbReference type="SMART" id="SM00387">
    <property type="entry name" value="HATPase_c"/>
    <property type="match status" value="1"/>
</dbReference>
<keyword evidence="2" id="KW-1003">Cell membrane</keyword>
<evidence type="ECO:0000313" key="13">
    <source>
        <dbReference type="Proteomes" id="UP000199152"/>
    </source>
</evidence>
<evidence type="ECO:0000256" key="3">
    <source>
        <dbReference type="ARBA" id="ARBA00022679"/>
    </source>
</evidence>
<sequence>MSTELDPLSTSRSTLSSRLRHRRARSGNRPRRELVAFFASALLILLAVSAGTVWASERIARTNALAEAQRSAQNLTRLVVAPVLSDALAGVPGRWEELGRDVANRTSDGSVTKIVVWNAEGRILFASDESLIGRVLDPSPELRAAIGGETVADIDEHPETSPAGPAEAVLEVYTPLTVRGEPLAVEAYFSYDSIDRQAALLRGEIIPVALGALVLLQVVQIPIATSLARRVRRQETERAELMQRSVEASDRERRAIAADVHDGPVQDLAGVSYALSALRSSVPGERQPTVDRLVSTVRHAVQSLRRLMIDIYPPDLSGPGLGTAISDAADPLRAQGIEVILDAAPLPEMTSDAAAALYRTAKEALANVAKHAQATHVWITLEETELHEAPAVRLEIADDGVGFPASGTDRRQEGHLGLSLVHDRVADLEGTVTLSARLGGGAVLTAVVPPGHEGS</sequence>
<keyword evidence="7" id="KW-0902">Two-component regulatory system</keyword>
<keyword evidence="6" id="KW-1133">Transmembrane helix</keyword>
<evidence type="ECO:0000256" key="6">
    <source>
        <dbReference type="ARBA" id="ARBA00022989"/>
    </source>
</evidence>
<evidence type="ECO:0000256" key="1">
    <source>
        <dbReference type="ARBA" id="ARBA00004651"/>
    </source>
</evidence>
<keyword evidence="13" id="KW-1185">Reference proteome</keyword>
<evidence type="ECO:0000256" key="4">
    <source>
        <dbReference type="ARBA" id="ARBA00022692"/>
    </source>
</evidence>
<dbReference type="GO" id="GO:0046983">
    <property type="term" value="F:protein dimerization activity"/>
    <property type="evidence" value="ECO:0007669"/>
    <property type="project" value="InterPro"/>
</dbReference>
<organism evidence="12 13">
    <name type="scientific">Geodermatophilus ruber</name>
    <dbReference type="NCBI Taxonomy" id="504800"/>
    <lineage>
        <taxon>Bacteria</taxon>
        <taxon>Bacillati</taxon>
        <taxon>Actinomycetota</taxon>
        <taxon>Actinomycetes</taxon>
        <taxon>Geodermatophilales</taxon>
        <taxon>Geodermatophilaceae</taxon>
        <taxon>Geodermatophilus</taxon>
    </lineage>
</organism>
<dbReference type="EMBL" id="FOSW01000008">
    <property type="protein sequence ID" value="SFL27086.1"/>
    <property type="molecule type" value="Genomic_DNA"/>
</dbReference>
<dbReference type="OrthoDB" id="9764154at2"/>
<keyword evidence="8" id="KW-0472">Membrane</keyword>
<dbReference type="InterPro" id="IPR011712">
    <property type="entry name" value="Sig_transdc_His_kin_sub3_dim/P"/>
</dbReference>